<dbReference type="AlphaFoldDB" id="A0AAE9VSQ7"/>
<dbReference type="Gene3D" id="2.60.40.550">
    <property type="entry name" value="Ecotin"/>
    <property type="match status" value="1"/>
</dbReference>
<dbReference type="PANTHER" id="PTHR35890">
    <property type="match status" value="1"/>
</dbReference>
<dbReference type="InterPro" id="IPR027438">
    <property type="entry name" value="Ecotin_C"/>
</dbReference>
<dbReference type="InterPro" id="IPR005658">
    <property type="entry name" value="Prot_inh_ecotin"/>
</dbReference>
<keyword evidence="2" id="KW-0722">Serine protease inhibitor</keyword>
<evidence type="ECO:0000313" key="2">
    <source>
        <dbReference type="EMBL" id="WBE26523.1"/>
    </source>
</evidence>
<dbReference type="NCBIfam" id="NF002987">
    <property type="entry name" value="PRK03719.1"/>
    <property type="match status" value="1"/>
</dbReference>
<dbReference type="PANTHER" id="PTHR35890:SF3">
    <property type="entry name" value="ECOTIN"/>
    <property type="match status" value="1"/>
</dbReference>
<dbReference type="PIRSF" id="PIRSF006865">
    <property type="entry name" value="Prot_inh_ecotin"/>
    <property type="match status" value="1"/>
</dbReference>
<dbReference type="InterPro" id="IPR036198">
    <property type="entry name" value="Ecotin_sf"/>
</dbReference>
<dbReference type="EMBL" id="CP114976">
    <property type="protein sequence ID" value="WBE26523.1"/>
    <property type="molecule type" value="Genomic_DNA"/>
</dbReference>
<keyword evidence="2" id="KW-0646">Protease inhibitor</keyword>
<name>A0AAE9VSQ7_9GAMM</name>
<dbReference type="KEGG" id="dce:O6P33_02305"/>
<dbReference type="Proteomes" id="UP001212189">
    <property type="component" value="Chromosome"/>
</dbReference>
<dbReference type="SUPFAM" id="SSF49772">
    <property type="entry name" value="Ecotin, trypsin inhibitor"/>
    <property type="match status" value="1"/>
</dbReference>
<reference evidence="2 3" key="1">
    <citation type="submission" date="2022-12" db="EMBL/GenBank/DDBJ databases">
        <title>Coexistence and Characterization of a Novel Tigecycline Resistance gene tet(X) variant and blaNDM-1 in a Pseudomonas caeni Isolate of Chicken Origin.</title>
        <authorList>
            <person name="Lu X."/>
            <person name="Zhang L."/>
            <person name="Li R."/>
            <person name="Wang Z."/>
        </authorList>
    </citation>
    <scope>NUCLEOTIDE SEQUENCE [LARGE SCALE GENOMIC DNA]</scope>
    <source>
        <strain evidence="2 3">CE14</strain>
    </source>
</reference>
<gene>
    <name evidence="2" type="primary">eco</name>
    <name evidence="2" type="ORF">O6P33_02305</name>
</gene>
<protein>
    <submittedName>
        <fullName evidence="2">Serine protease inhibitor ecotin</fullName>
    </submittedName>
</protein>
<sequence length="160" mass="17557">MTFIAAISCATAACAATDVRSNATKLSDVAPYPAAQKGQVRNVIWLPEKADEDLFKVELVPGKVMQTDCNTRSLMATLTAEDLSGWGYTYYELTDVKGPIATMMACPEGTEKEAFVAAQGDNYTVRYNSKLPIVVYTPADIELRYRIWSGSEKLQSAQQQ</sequence>
<keyword evidence="3" id="KW-1185">Reference proteome</keyword>
<accession>A0AAE9VSQ7</accession>
<comment type="similarity">
    <text evidence="1">Belongs to the protease inhibitor I11 (ecotin) family.</text>
</comment>
<proteinExistence type="inferred from homology"/>
<evidence type="ECO:0000256" key="1">
    <source>
        <dbReference type="ARBA" id="ARBA00010558"/>
    </source>
</evidence>
<dbReference type="GO" id="GO:0004867">
    <property type="term" value="F:serine-type endopeptidase inhibitor activity"/>
    <property type="evidence" value="ECO:0007669"/>
    <property type="project" value="UniProtKB-KW"/>
</dbReference>
<evidence type="ECO:0000313" key="3">
    <source>
        <dbReference type="Proteomes" id="UP001212189"/>
    </source>
</evidence>
<organism evidence="2 3">
    <name type="scientific">Denitrificimonas caeni</name>
    <dbReference type="NCBI Taxonomy" id="521720"/>
    <lineage>
        <taxon>Bacteria</taxon>
        <taxon>Pseudomonadati</taxon>
        <taxon>Pseudomonadota</taxon>
        <taxon>Gammaproteobacteria</taxon>
        <taxon>Pseudomonadales</taxon>
        <taxon>Pseudomonadaceae</taxon>
        <taxon>Denitrificimonas</taxon>
    </lineage>
</organism>
<dbReference type="Pfam" id="PF03974">
    <property type="entry name" value="Ecotin"/>
    <property type="match status" value="1"/>
</dbReference>
<dbReference type="Gene3D" id="4.10.1230.10">
    <property type="entry name" value="Ecotin, trypsin inhibitor"/>
    <property type="match status" value="1"/>
</dbReference>